<evidence type="ECO:0000313" key="2">
    <source>
        <dbReference type="Proteomes" id="UP000438196"/>
    </source>
</evidence>
<gene>
    <name evidence="1" type="ORF">GNF76_27130</name>
</gene>
<proteinExistence type="predicted"/>
<comment type="caution">
    <text evidence="1">The sequence shown here is derived from an EMBL/GenBank/DDBJ whole genome shotgun (WGS) entry which is preliminary data.</text>
</comment>
<sequence length="53" mass="5730">MKHAAAIAQLEIHASNCDNNAAIQEREGEHESAAANRINAADYRQAIEALQAE</sequence>
<name>A0A6I3WIF3_9PSED</name>
<reference evidence="1 2" key="1">
    <citation type="submission" date="2019-11" db="EMBL/GenBank/DDBJ databases">
        <title>Pseudomonas karstica sp. nov. and Pseudomonas spelaei sp. nov. from karst caves.</title>
        <authorList>
            <person name="Zeman M."/>
        </authorList>
    </citation>
    <scope>NUCLEOTIDE SEQUENCE [LARGE SCALE GENOMIC DNA]</scope>
    <source>
        <strain evidence="1 2">CCM 7893</strain>
    </source>
</reference>
<dbReference type="EMBL" id="WNNK01000037">
    <property type="protein sequence ID" value="MUF08021.1"/>
    <property type="molecule type" value="Genomic_DNA"/>
</dbReference>
<dbReference type="Proteomes" id="UP000438196">
    <property type="component" value="Unassembled WGS sequence"/>
</dbReference>
<keyword evidence="2" id="KW-1185">Reference proteome</keyword>
<evidence type="ECO:0000313" key="1">
    <source>
        <dbReference type="EMBL" id="MUF08021.1"/>
    </source>
</evidence>
<organism evidence="1 2">
    <name type="scientific">Pseudomonas spelaei</name>
    <dbReference type="NCBI Taxonomy" id="1055469"/>
    <lineage>
        <taxon>Bacteria</taxon>
        <taxon>Pseudomonadati</taxon>
        <taxon>Pseudomonadota</taxon>
        <taxon>Gammaproteobacteria</taxon>
        <taxon>Pseudomonadales</taxon>
        <taxon>Pseudomonadaceae</taxon>
        <taxon>Pseudomonas</taxon>
    </lineage>
</organism>
<dbReference type="OrthoDB" id="9893333at2"/>
<accession>A0A6I3WIF3</accession>
<protein>
    <submittedName>
        <fullName evidence="1">Uncharacterized protein</fullName>
    </submittedName>
</protein>
<dbReference type="AlphaFoldDB" id="A0A6I3WIF3"/>
<dbReference type="RefSeq" id="WP_155586140.1">
    <property type="nucleotide sequence ID" value="NZ_JBHSTH010000022.1"/>
</dbReference>